<comment type="caution">
    <text evidence="1">The sequence shown here is derived from an EMBL/GenBank/DDBJ whole genome shotgun (WGS) entry which is preliminary data.</text>
</comment>
<dbReference type="Proteomes" id="UP001335737">
    <property type="component" value="Unassembled WGS sequence"/>
</dbReference>
<accession>A0ABU6KDI1</accession>
<reference evidence="1 2" key="1">
    <citation type="journal article" date="2024" name="Int. J. Syst. Evol. Microbiol.">
        <title>Virgibacillus tibetensis sp. nov., isolated from salt lake on the Tibetan Plateau of China.</title>
        <authorList>
            <person name="Phurbu D."/>
            <person name="Liu Z.-X."/>
            <person name="Wang R."/>
            <person name="Zheng Y.-Y."/>
            <person name="Liu H.-C."/>
            <person name="Zhou Y.-G."/>
            <person name="Yu Y.-J."/>
            <person name="Li A.-H."/>
        </authorList>
    </citation>
    <scope>NUCLEOTIDE SEQUENCE [LARGE SCALE GENOMIC DNA]</scope>
    <source>
        <strain evidence="1 2">C22-A2</strain>
    </source>
</reference>
<organism evidence="1 2">
    <name type="scientific">Virgibacillus tibetensis</name>
    <dbReference type="NCBI Taxonomy" id="3042313"/>
    <lineage>
        <taxon>Bacteria</taxon>
        <taxon>Bacillati</taxon>
        <taxon>Bacillota</taxon>
        <taxon>Bacilli</taxon>
        <taxon>Bacillales</taxon>
        <taxon>Bacillaceae</taxon>
        <taxon>Virgibacillus</taxon>
    </lineage>
</organism>
<proteinExistence type="predicted"/>
<keyword evidence="2" id="KW-1185">Reference proteome</keyword>
<evidence type="ECO:0000313" key="2">
    <source>
        <dbReference type="Proteomes" id="UP001335737"/>
    </source>
</evidence>
<gene>
    <name evidence="1" type="ORF">QGM71_07745</name>
</gene>
<sequence length="55" mass="6239">MGIFMGKEQLLDRKSNLQRISRNEAKGLEGEINVGELLAAHLPYDTYIISHPANW</sequence>
<name>A0ABU6KDI1_9BACI</name>
<dbReference type="EMBL" id="JARZFX010000002">
    <property type="protein sequence ID" value="MEC5423388.1"/>
    <property type="molecule type" value="Genomic_DNA"/>
</dbReference>
<dbReference type="RefSeq" id="WP_327606939.1">
    <property type="nucleotide sequence ID" value="NZ_JARZFX010000002.1"/>
</dbReference>
<evidence type="ECO:0000313" key="1">
    <source>
        <dbReference type="EMBL" id="MEC5423388.1"/>
    </source>
</evidence>
<protein>
    <submittedName>
        <fullName evidence="1">Uncharacterized protein</fullName>
    </submittedName>
</protein>